<dbReference type="GO" id="GO:0005813">
    <property type="term" value="C:centrosome"/>
    <property type="evidence" value="ECO:0007669"/>
    <property type="project" value="UniProtKB-SubCell"/>
</dbReference>
<dbReference type="GO" id="GO:0004674">
    <property type="term" value="F:protein serine/threonine kinase activity"/>
    <property type="evidence" value="ECO:0007669"/>
    <property type="project" value="UniProtKB-KW"/>
</dbReference>
<accession>A0A3Q2Z8G0</accession>
<evidence type="ECO:0000256" key="23">
    <source>
        <dbReference type="ARBA" id="ARBA00070697"/>
    </source>
</evidence>
<evidence type="ECO:0000256" key="24">
    <source>
        <dbReference type="PROSITE-ProRule" id="PRU10141"/>
    </source>
</evidence>
<evidence type="ECO:0000256" key="22">
    <source>
        <dbReference type="ARBA" id="ARBA00048679"/>
    </source>
</evidence>
<sequence length="462" mass="52237">MAVPFVQDWDLVQTLGEGTYGEVRLLVNRQTEEAVAVKIIDTLQAKECAENVKKEICVHKMLNHRNIVRLFGHRKEGTTVYLFLEYCTGGELFDRIEPDVGMPEKDAHRFFQQLVAAVEYLHGIGITHRDIKPENILLDDKDNLKLTDFGLATMFRFKGKERLMNRLCGTLPYVAPELLSQTQYKAQPADIWSCGIVLTAMLAGELPWDQPAEICQEYLDWVNKKTYLSPWKKIEPVPLCLLSKLLLAKPEARITIADIQKDRWFTQGVNQPLGSLSSGANKHRRSDVEGMSRASSDDKIQFSSSQPDLAMGGWEAMLLIGQSDGQVSFSQPTKPEHMLLGSQLLGTPGASQTPWQRLVRRMTRFFTSVNADTSLTSLKGACDSLALCYKLTCNNQVTVSTLDKRNNKLIFKVHLLDMNQKVLLDFRLSKGDGLEFKRLFVKIKQKLCDIICTQKIPFPNIN</sequence>
<evidence type="ECO:0000256" key="9">
    <source>
        <dbReference type="ARBA" id="ARBA00022527"/>
    </source>
</evidence>
<evidence type="ECO:0000256" key="18">
    <source>
        <dbReference type="ARBA" id="ARBA00023306"/>
    </source>
</evidence>
<dbReference type="Gene3D" id="3.30.200.20">
    <property type="entry name" value="Phosphorylase Kinase, domain 1"/>
    <property type="match status" value="1"/>
</dbReference>
<evidence type="ECO:0000256" key="2">
    <source>
        <dbReference type="ARBA" id="ARBA00004286"/>
    </source>
</evidence>
<dbReference type="InterPro" id="IPR017441">
    <property type="entry name" value="Protein_kinase_ATP_BS"/>
</dbReference>
<evidence type="ECO:0000256" key="14">
    <source>
        <dbReference type="ARBA" id="ARBA00022777"/>
    </source>
</evidence>
<evidence type="ECO:0000256" key="15">
    <source>
        <dbReference type="ARBA" id="ARBA00022840"/>
    </source>
</evidence>
<evidence type="ECO:0000256" key="11">
    <source>
        <dbReference type="ARBA" id="ARBA00022679"/>
    </source>
</evidence>
<dbReference type="InterPro" id="IPR008271">
    <property type="entry name" value="Ser/Thr_kinase_AS"/>
</dbReference>
<dbReference type="InterPro" id="IPR000719">
    <property type="entry name" value="Prot_kinase_dom"/>
</dbReference>
<dbReference type="FunFam" id="3.30.310.80:FF:000007">
    <property type="entry name" value="Serine/threonine-protein kinase Chk1 isoform 1"/>
    <property type="match status" value="1"/>
</dbReference>
<dbReference type="Ensembl" id="ENSHCOT00000023070.1">
    <property type="protein sequence ID" value="ENSHCOP00000027175.1"/>
    <property type="gene ID" value="ENSHCOG00000018804.1"/>
</dbReference>
<keyword evidence="17" id="KW-0539">Nucleus</keyword>
<dbReference type="PANTHER" id="PTHR24346">
    <property type="entry name" value="MAP/MICROTUBULE AFFINITY-REGULATING KINASE"/>
    <property type="match status" value="1"/>
</dbReference>
<name>A0A3Q2Z8G0_HIPCM</name>
<evidence type="ECO:0000256" key="6">
    <source>
        <dbReference type="ARBA" id="ARBA00022045"/>
    </source>
</evidence>
<dbReference type="GO" id="GO:0005524">
    <property type="term" value="F:ATP binding"/>
    <property type="evidence" value="ECO:0007669"/>
    <property type="project" value="UniProtKB-UniRule"/>
</dbReference>
<dbReference type="CDD" id="cd14069">
    <property type="entry name" value="STKc_Chk1"/>
    <property type="match status" value="1"/>
</dbReference>
<keyword evidence="29" id="KW-1185">Reference proteome</keyword>
<evidence type="ECO:0000256" key="3">
    <source>
        <dbReference type="ARBA" id="ARBA00004300"/>
    </source>
</evidence>
<keyword evidence="7" id="KW-0158">Chromosome</keyword>
<dbReference type="KEGG" id="hcq:109517900"/>
<evidence type="ECO:0000256" key="20">
    <source>
        <dbReference type="ARBA" id="ARBA00032547"/>
    </source>
</evidence>
<dbReference type="PANTHER" id="PTHR24346:SF107">
    <property type="entry name" value="SERINE_THREONINE-PROTEIN KINASE CHK1"/>
    <property type="match status" value="1"/>
</dbReference>
<comment type="catalytic activity">
    <reaction evidence="22">
        <text>L-seryl-[protein] + ATP = O-phospho-L-seryl-[protein] + ADP + H(+)</text>
        <dbReference type="Rhea" id="RHEA:17989"/>
        <dbReference type="Rhea" id="RHEA-COMP:9863"/>
        <dbReference type="Rhea" id="RHEA-COMP:11604"/>
        <dbReference type="ChEBI" id="CHEBI:15378"/>
        <dbReference type="ChEBI" id="CHEBI:29999"/>
        <dbReference type="ChEBI" id="CHEBI:30616"/>
        <dbReference type="ChEBI" id="CHEBI:83421"/>
        <dbReference type="ChEBI" id="CHEBI:456216"/>
        <dbReference type="EC" id="2.7.11.1"/>
    </reaction>
</comment>
<evidence type="ECO:0000256" key="26">
    <source>
        <dbReference type="SAM" id="MobiDB-lite"/>
    </source>
</evidence>
<keyword evidence="8" id="KW-0963">Cytoplasm</keyword>
<comment type="subcellular location">
    <subcellularLocation>
        <location evidence="2">Chromosome</location>
    </subcellularLocation>
    <subcellularLocation>
        <location evidence="3">Cytoplasm</location>
        <location evidence="3">Cytoskeleton</location>
        <location evidence="3">Microtubule organizing center</location>
        <location evidence="3">Centrosome</location>
    </subcellularLocation>
    <subcellularLocation>
        <location evidence="1">Nucleus</location>
    </subcellularLocation>
</comment>
<dbReference type="GeneTree" id="ENSGT00940000159682"/>
<evidence type="ECO:0000256" key="19">
    <source>
        <dbReference type="ARBA" id="ARBA00030691"/>
    </source>
</evidence>
<keyword evidence="14" id="KW-0418">Kinase</keyword>
<dbReference type="InterPro" id="IPR011009">
    <property type="entry name" value="Kinase-like_dom_sf"/>
</dbReference>
<reference evidence="28" key="2">
    <citation type="submission" date="2025-09" db="UniProtKB">
        <authorList>
            <consortium name="Ensembl"/>
        </authorList>
    </citation>
    <scope>IDENTIFICATION</scope>
</reference>
<evidence type="ECO:0000313" key="28">
    <source>
        <dbReference type="Ensembl" id="ENSHCOP00000027175.1"/>
    </source>
</evidence>
<dbReference type="InterPro" id="IPR034670">
    <property type="entry name" value="Chk1_catalytic_dom"/>
</dbReference>
<comment type="similarity">
    <text evidence="4">Belongs to the protein kinase superfamily. CAMK Ser/Thr protein kinase family. NIM1 subfamily.</text>
</comment>
<keyword evidence="11" id="KW-0808">Transferase</keyword>
<dbReference type="Proteomes" id="UP000264820">
    <property type="component" value="Unplaced"/>
</dbReference>
<feature type="domain" description="Protein kinase" evidence="27">
    <location>
        <begin position="9"/>
        <end position="265"/>
    </location>
</feature>
<evidence type="ECO:0000256" key="1">
    <source>
        <dbReference type="ARBA" id="ARBA00004123"/>
    </source>
</evidence>
<dbReference type="GO" id="GO:0007095">
    <property type="term" value="P:mitotic G2 DNA damage checkpoint signaling"/>
    <property type="evidence" value="ECO:0007669"/>
    <property type="project" value="Ensembl"/>
</dbReference>
<evidence type="ECO:0000256" key="12">
    <source>
        <dbReference type="ARBA" id="ARBA00022741"/>
    </source>
</evidence>
<dbReference type="GeneID" id="109517900"/>
<dbReference type="Gene3D" id="3.30.310.80">
    <property type="entry name" value="Kinase associated domain 1, KA1"/>
    <property type="match status" value="1"/>
</dbReference>
<dbReference type="EC" id="2.7.11.1" evidence="5"/>
<feature type="binding site" evidence="24">
    <location>
        <position position="38"/>
    </location>
    <ligand>
        <name>ATP</name>
        <dbReference type="ChEBI" id="CHEBI:30616"/>
    </ligand>
</feature>
<evidence type="ECO:0000256" key="21">
    <source>
        <dbReference type="ARBA" id="ARBA00047899"/>
    </source>
</evidence>
<dbReference type="PROSITE" id="PS50011">
    <property type="entry name" value="PROTEIN_KINASE_DOM"/>
    <property type="match status" value="1"/>
</dbReference>
<feature type="region of interest" description="Disordered" evidence="26">
    <location>
        <begin position="275"/>
        <end position="304"/>
    </location>
</feature>
<evidence type="ECO:0000256" key="10">
    <source>
        <dbReference type="ARBA" id="ARBA00022553"/>
    </source>
</evidence>
<keyword evidence="13" id="KW-0227">DNA damage</keyword>
<dbReference type="PROSITE" id="PS00108">
    <property type="entry name" value="PROTEIN_KINASE_ST"/>
    <property type="match status" value="1"/>
</dbReference>
<dbReference type="SMART" id="SM00220">
    <property type="entry name" value="S_TKc"/>
    <property type="match status" value="1"/>
</dbReference>
<evidence type="ECO:0000256" key="13">
    <source>
        <dbReference type="ARBA" id="ARBA00022763"/>
    </source>
</evidence>
<dbReference type="FunFam" id="3.30.200.20:FF:000229">
    <property type="entry name" value="Serine/threonine-protein kinase Chk1"/>
    <property type="match status" value="1"/>
</dbReference>
<evidence type="ECO:0000256" key="16">
    <source>
        <dbReference type="ARBA" id="ARBA00023212"/>
    </source>
</evidence>
<evidence type="ECO:0000256" key="4">
    <source>
        <dbReference type="ARBA" id="ARBA00010791"/>
    </source>
</evidence>
<dbReference type="RefSeq" id="XP_019728939.1">
    <property type="nucleotide sequence ID" value="XM_019873380.1"/>
</dbReference>
<dbReference type="CTD" id="1111"/>
<evidence type="ECO:0000256" key="25">
    <source>
        <dbReference type="RuleBase" id="RU000304"/>
    </source>
</evidence>
<reference evidence="28" key="1">
    <citation type="submission" date="2025-08" db="UniProtKB">
        <authorList>
            <consortium name="Ensembl"/>
        </authorList>
    </citation>
    <scope>IDENTIFICATION</scope>
</reference>
<keyword evidence="18" id="KW-0131">Cell cycle</keyword>
<evidence type="ECO:0000256" key="17">
    <source>
        <dbReference type="ARBA" id="ARBA00023242"/>
    </source>
</evidence>
<evidence type="ECO:0000256" key="5">
    <source>
        <dbReference type="ARBA" id="ARBA00012513"/>
    </source>
</evidence>
<comment type="catalytic activity">
    <reaction evidence="21">
        <text>L-threonyl-[protein] + ATP = O-phospho-L-threonyl-[protein] + ADP + H(+)</text>
        <dbReference type="Rhea" id="RHEA:46608"/>
        <dbReference type="Rhea" id="RHEA-COMP:11060"/>
        <dbReference type="Rhea" id="RHEA-COMP:11605"/>
        <dbReference type="ChEBI" id="CHEBI:15378"/>
        <dbReference type="ChEBI" id="CHEBI:30013"/>
        <dbReference type="ChEBI" id="CHEBI:30616"/>
        <dbReference type="ChEBI" id="CHEBI:61977"/>
        <dbReference type="ChEBI" id="CHEBI:456216"/>
        <dbReference type="EC" id="2.7.11.1"/>
    </reaction>
</comment>
<dbReference type="GO" id="GO:0008630">
    <property type="term" value="P:intrinsic apoptotic signaling pathway in response to DNA damage"/>
    <property type="evidence" value="ECO:0007669"/>
    <property type="project" value="Ensembl"/>
</dbReference>
<keyword evidence="12 24" id="KW-0547">Nucleotide-binding</keyword>
<keyword evidence="9 25" id="KW-0723">Serine/threonine-protein kinase</keyword>
<keyword evidence="10" id="KW-0597">Phosphoprotein</keyword>
<keyword evidence="16" id="KW-0206">Cytoskeleton</keyword>
<organism evidence="28 29">
    <name type="scientific">Hippocampus comes</name>
    <name type="common">Tiger tail seahorse</name>
    <dbReference type="NCBI Taxonomy" id="109280"/>
    <lineage>
        <taxon>Eukaryota</taxon>
        <taxon>Metazoa</taxon>
        <taxon>Chordata</taxon>
        <taxon>Craniata</taxon>
        <taxon>Vertebrata</taxon>
        <taxon>Euteleostomi</taxon>
        <taxon>Actinopterygii</taxon>
        <taxon>Neopterygii</taxon>
        <taxon>Teleostei</taxon>
        <taxon>Neoteleostei</taxon>
        <taxon>Acanthomorphata</taxon>
        <taxon>Syngnathiaria</taxon>
        <taxon>Syngnathiformes</taxon>
        <taxon>Syngnathoidei</taxon>
        <taxon>Syngnathidae</taxon>
        <taxon>Hippocampus</taxon>
    </lineage>
</organism>
<dbReference type="FunFam" id="1.10.510.10:FF:000301">
    <property type="entry name" value="Serine/threonine-protein kinase Chk1"/>
    <property type="match status" value="1"/>
</dbReference>
<evidence type="ECO:0000313" key="29">
    <source>
        <dbReference type="Proteomes" id="UP000264820"/>
    </source>
</evidence>
<dbReference type="Pfam" id="PF00069">
    <property type="entry name" value="Pkinase"/>
    <property type="match status" value="1"/>
</dbReference>
<dbReference type="AlphaFoldDB" id="A0A3Q2Z8G0"/>
<dbReference type="SUPFAM" id="SSF56112">
    <property type="entry name" value="Protein kinase-like (PK-like)"/>
    <property type="match status" value="1"/>
</dbReference>
<dbReference type="GO" id="GO:0005634">
    <property type="term" value="C:nucleus"/>
    <property type="evidence" value="ECO:0007669"/>
    <property type="project" value="UniProtKB-SubCell"/>
</dbReference>
<evidence type="ECO:0000256" key="7">
    <source>
        <dbReference type="ARBA" id="ARBA00022454"/>
    </source>
</evidence>
<evidence type="ECO:0000256" key="8">
    <source>
        <dbReference type="ARBA" id="ARBA00022490"/>
    </source>
</evidence>
<dbReference type="Gene3D" id="1.10.510.10">
    <property type="entry name" value="Transferase(Phosphotransferase) domain 1"/>
    <property type="match status" value="1"/>
</dbReference>
<proteinExistence type="inferred from homology"/>
<feature type="compositionally biased region" description="Basic and acidic residues" evidence="26">
    <location>
        <begin position="286"/>
        <end position="300"/>
    </location>
</feature>
<dbReference type="GO" id="GO:0005737">
    <property type="term" value="C:cytoplasm"/>
    <property type="evidence" value="ECO:0007669"/>
    <property type="project" value="TreeGrafter"/>
</dbReference>
<evidence type="ECO:0000259" key="27">
    <source>
        <dbReference type="PROSITE" id="PS50011"/>
    </source>
</evidence>
<keyword evidence="15 24" id="KW-0067">ATP-binding</keyword>
<dbReference type="OrthoDB" id="539158at2759"/>
<dbReference type="GO" id="GO:0005694">
    <property type="term" value="C:chromosome"/>
    <property type="evidence" value="ECO:0007669"/>
    <property type="project" value="UniProtKB-SubCell"/>
</dbReference>
<protein>
    <recommendedName>
        <fullName evidence="23">Serine/threonine-protein kinase CHK1</fullName>
        <ecNumber evidence="5">2.7.11.1</ecNumber>
    </recommendedName>
    <alternativeName>
        <fullName evidence="19">CHK1 checkpoint homolog</fullName>
    </alternativeName>
    <alternativeName>
        <fullName evidence="20">Checkpoint kinase-1</fullName>
    </alternativeName>
    <alternativeName>
        <fullName evidence="6">Serine/threonine-protein kinase Chk1</fullName>
    </alternativeName>
</protein>
<dbReference type="PROSITE" id="PS00107">
    <property type="entry name" value="PROTEIN_KINASE_ATP"/>
    <property type="match status" value="1"/>
</dbReference>
<dbReference type="OMA" id="GYTCKVG"/>
<dbReference type="STRING" id="109280.ENSHCOP00000027175"/>